<dbReference type="InterPro" id="IPR011063">
    <property type="entry name" value="TilS/TtcA_N"/>
</dbReference>
<dbReference type="PANTHER" id="PTHR43686:SF1">
    <property type="entry name" value="AMINOTRAN_5 DOMAIN-CONTAINING PROTEIN"/>
    <property type="match status" value="1"/>
</dbReference>
<evidence type="ECO:0000259" key="4">
    <source>
        <dbReference type="Pfam" id="PF01171"/>
    </source>
</evidence>
<dbReference type="EMBL" id="OE003828">
    <property type="protein sequence ID" value="CAD7460575.1"/>
    <property type="molecule type" value="Genomic_DNA"/>
</dbReference>
<proteinExistence type="predicted"/>
<dbReference type="SUPFAM" id="SSF52402">
    <property type="entry name" value="Adenine nucleotide alpha hydrolases-like"/>
    <property type="match status" value="1"/>
</dbReference>
<dbReference type="PANTHER" id="PTHR43686">
    <property type="entry name" value="SULFURTRANSFERASE-RELATED"/>
    <property type="match status" value="1"/>
</dbReference>
<reference evidence="5" key="1">
    <citation type="submission" date="2020-11" db="EMBL/GenBank/DDBJ databases">
        <authorList>
            <person name="Tran Van P."/>
        </authorList>
    </citation>
    <scope>NUCLEOTIDE SEQUENCE</scope>
</reference>
<evidence type="ECO:0000313" key="5">
    <source>
        <dbReference type="EMBL" id="CAD7460575.1"/>
    </source>
</evidence>
<feature type="compositionally biased region" description="Acidic residues" evidence="1">
    <location>
        <begin position="1415"/>
        <end position="1426"/>
    </location>
</feature>
<dbReference type="Gene3D" id="3.40.640.10">
    <property type="entry name" value="Type I PLP-dependent aspartate aminotransferase-like (Major domain)"/>
    <property type="match status" value="1"/>
</dbReference>
<evidence type="ECO:0008006" key="6">
    <source>
        <dbReference type="Google" id="ProtNLM"/>
    </source>
</evidence>
<feature type="compositionally biased region" description="Polar residues" evidence="1">
    <location>
        <begin position="1049"/>
        <end position="1064"/>
    </location>
</feature>
<feature type="region of interest" description="Disordered" evidence="1">
    <location>
        <begin position="928"/>
        <end position="949"/>
    </location>
</feature>
<keyword evidence="2" id="KW-0732">Signal</keyword>
<evidence type="ECO:0000256" key="2">
    <source>
        <dbReference type="SAM" id="SignalP"/>
    </source>
</evidence>
<evidence type="ECO:0000256" key="1">
    <source>
        <dbReference type="SAM" id="MobiDB-lite"/>
    </source>
</evidence>
<dbReference type="GO" id="GO:0016740">
    <property type="term" value="F:transferase activity"/>
    <property type="evidence" value="ECO:0007669"/>
    <property type="project" value="UniProtKB-ARBA"/>
</dbReference>
<dbReference type="Gene3D" id="3.90.1150.10">
    <property type="entry name" value="Aspartate Aminotransferase, domain 1"/>
    <property type="match status" value="1"/>
</dbReference>
<dbReference type="InterPro" id="IPR000192">
    <property type="entry name" value="Aminotrans_V_dom"/>
</dbReference>
<feature type="region of interest" description="Disordered" evidence="1">
    <location>
        <begin position="1049"/>
        <end position="1128"/>
    </location>
</feature>
<dbReference type="InterPro" id="IPR014729">
    <property type="entry name" value="Rossmann-like_a/b/a_fold"/>
</dbReference>
<gene>
    <name evidence="5" type="ORF">TTEB3V08_LOCUS8501</name>
</gene>
<accession>A0A7R9ILP1</accession>
<organism evidence="5">
    <name type="scientific">Timema tahoe</name>
    <dbReference type="NCBI Taxonomy" id="61484"/>
    <lineage>
        <taxon>Eukaryota</taxon>
        <taxon>Metazoa</taxon>
        <taxon>Ecdysozoa</taxon>
        <taxon>Arthropoda</taxon>
        <taxon>Hexapoda</taxon>
        <taxon>Insecta</taxon>
        <taxon>Pterygota</taxon>
        <taxon>Neoptera</taxon>
        <taxon>Polyneoptera</taxon>
        <taxon>Phasmatodea</taxon>
        <taxon>Timematodea</taxon>
        <taxon>Timematoidea</taxon>
        <taxon>Timematidae</taxon>
        <taxon>Timema</taxon>
    </lineage>
</organism>
<feature type="domain" description="Aminotransferase class V" evidence="3">
    <location>
        <begin position="96"/>
        <end position="415"/>
    </location>
</feature>
<dbReference type="Pfam" id="PF01171">
    <property type="entry name" value="ATP_bind_3"/>
    <property type="match status" value="1"/>
</dbReference>
<feature type="chain" id="PRO_5030749253" description="tRNA 2-thiocytidine biosynthesis protein TtcA" evidence="2">
    <location>
        <begin position="19"/>
        <end position="1426"/>
    </location>
</feature>
<dbReference type="InterPro" id="IPR015424">
    <property type="entry name" value="PyrdxlP-dep_Trfase"/>
</dbReference>
<dbReference type="Pfam" id="PF00266">
    <property type="entry name" value="Aminotran_5"/>
    <property type="match status" value="1"/>
</dbReference>
<feature type="compositionally biased region" description="Polar residues" evidence="1">
    <location>
        <begin position="1077"/>
        <end position="1095"/>
    </location>
</feature>
<feature type="domain" description="tRNA(Ile)-lysidine/2-thiocytidine synthase N-terminal" evidence="4">
    <location>
        <begin position="1159"/>
        <end position="1337"/>
    </location>
</feature>
<dbReference type="InterPro" id="IPR015422">
    <property type="entry name" value="PyrdxlP-dep_Trfase_small"/>
</dbReference>
<dbReference type="SUPFAM" id="SSF53383">
    <property type="entry name" value="PLP-dependent transferases"/>
    <property type="match status" value="1"/>
</dbReference>
<protein>
    <recommendedName>
        <fullName evidence="6">tRNA 2-thiocytidine biosynthesis protein TtcA</fullName>
    </recommendedName>
</protein>
<feature type="signal peptide" evidence="2">
    <location>
        <begin position="1"/>
        <end position="18"/>
    </location>
</feature>
<dbReference type="Gene3D" id="3.40.50.620">
    <property type="entry name" value="HUPs"/>
    <property type="match status" value="1"/>
</dbReference>
<evidence type="ECO:0000259" key="3">
    <source>
        <dbReference type="Pfam" id="PF00266"/>
    </source>
</evidence>
<sequence>MIVFSLIRQLFSWECVFSVVVYCDYTASGRSLQFIEDYILREVLPCYGNTHTTTSITSLQSTLYSLEMRYLRRLGWFRTVHCSTLVCVSLDFYSRHEARDIFRNAVHASEHDAVIFAGHGCTGAVHKLIHALDLAEPPIVFVGPCEHHSNLLPWRERGAKIVRIAETKEGFLDLDDLEHQLQMNHNERRQLIGCFSAASNITGILCDDIATTLLLHQYGALAFWDYAAAAPYVKLDMNPFLPGVDEQAVFKDAIFFSVHKFIGGVQTPGVLIAKKALFKNNVPDVCGGGSVFFVSRDGHRYLQDTELREEGGTAAVVESVRAGLVMQLKETVGVPSIMLREDKITRMVLSHMRTIPELILLGSNSGSIKRLPIFSFMVRHPRGVFLHHNFVCAVLNDVFGIQARGGCACAGPYAQDLLGIEEELAQEYETVLMEDSRLDRTHLRRHEEHSSYEMLRPGFARISLPFFMADNEVAYVLEALKMVATEAWKLLPQYILNPETGEWRHHTNSVFRDRKWLGSIRYTDGKMSVNERRVSGQGTFPQDYGEILQTARNIFNKARKMAQRYPLSDQCVMFDDRTDRLRWFMLPSEAQDILLGNSQNVKHDVPFDPIQYSGSRGRITENPNPTLIPILYNTVPLMRASSFDLSRHNSLPSVDRQFQRLCTTPPIVSVVHSQPDLVWKEGTIHSKRISAYETQSQVNFAVGEVMNPASIQNTTTAEQTFPVVVGENTYAGRARCYSLGSSTMSPPVLSPQTLCNLGMSNSEYSPPRHRHCSCSSQTDLNSLDLDSAGNFSPLPSLNMLQLNTASANDCSLYGQSSSPTISTQSPEYLHAYVKEKTKELATEIKSEIRGVISKVENVLSESADSSNDNYIYQNGSVSEKLNESVRGTSVSSVDVAEYLLEVSKGMASEMKTEIREMMNAVDIMMSSDAMSPRSHSLEEKTSSSLSPDNSVADKHFIGPSGNFLTSKLADLPGERTQSSECSSDETVIQILNVDKKLGNVVVNVKDKSSEEEDLEEEEAQSFMGFENKQSLLMRSTINSVSSQDSGINLTFQESDSSSHSNYTSKSDDRQNVRCRKLNTSLSESSAGSNLGQVRSTELPRSVSEVVDSCTSGDHVASRPDTETTENSSMVRWHCPPKSIWKPAMEALHEFDMIRDGDRVMVCLSGGKDSLSLLHTLHQYQFYARAKGIQFTLGAATVDPGSTAYNPRPLIPYLQALDVHYLYEEQPILQQASELDNCTSVCSFCSRMKRGRLYSAARSNNYNVLALGQHLDDLTESFIMSVFHNGRLRTMKAHYNIRWVATCVSNRQLRERDLRVIRPFVYVREKSLRQFAESRNLPIIPENCPACFEAPKERHRTKQLLAQQEILFPRLFWSLRSALHPLMSFRHTGEESRVYTRHRKHSQPQQTVLTVKEPDESSTETDEEPAN</sequence>
<dbReference type="InterPro" id="IPR015421">
    <property type="entry name" value="PyrdxlP-dep_Trfase_major"/>
</dbReference>
<name>A0A7R9ILP1_9NEOP</name>
<dbReference type="CDD" id="cd24138">
    <property type="entry name" value="TtcA-like"/>
    <property type="match status" value="1"/>
</dbReference>
<feature type="region of interest" description="Disordered" evidence="1">
    <location>
        <begin position="1395"/>
        <end position="1426"/>
    </location>
</feature>